<organism evidence="1 2">
    <name type="scientific">Dyadobacter koreensis</name>
    <dbReference type="NCBI Taxonomy" id="408657"/>
    <lineage>
        <taxon>Bacteria</taxon>
        <taxon>Pseudomonadati</taxon>
        <taxon>Bacteroidota</taxon>
        <taxon>Cytophagia</taxon>
        <taxon>Cytophagales</taxon>
        <taxon>Spirosomataceae</taxon>
        <taxon>Dyadobacter</taxon>
    </lineage>
</organism>
<evidence type="ECO:0000313" key="1">
    <source>
        <dbReference type="EMBL" id="SEJ27276.1"/>
    </source>
</evidence>
<dbReference type="AlphaFoldDB" id="A0A1H6XGK7"/>
<protein>
    <recommendedName>
        <fullName evidence="3">3-keto-disaccharide hydrolase domain-containing protein</fullName>
    </recommendedName>
</protein>
<dbReference type="RefSeq" id="WP_143072133.1">
    <property type="nucleotide sequence ID" value="NZ_FNXY01000006.1"/>
</dbReference>
<keyword evidence="2" id="KW-1185">Reference proteome</keyword>
<dbReference type="OrthoDB" id="2634655at2"/>
<gene>
    <name evidence="1" type="ORF">SAMN04487995_3888</name>
</gene>
<dbReference type="Proteomes" id="UP000199532">
    <property type="component" value="Unassembled WGS sequence"/>
</dbReference>
<evidence type="ECO:0000313" key="2">
    <source>
        <dbReference type="Proteomes" id="UP000199532"/>
    </source>
</evidence>
<sequence>MKISANGVQAVLKNTTFINGTIEFDLLPNDPYFATVYFHWENPKENECFYFRTDQNRDSAATDAVQYAATISGVNLWDLLGHFQGNTYFWKDGWNHVKIVVSGMQMRAYVNDMARPAVEIPRLEANTSKGTIAFEGDCVISNLVMKVDQTENLSPLPGIDLSDHDPRYIRTWQVSEPIETPKGIDFSIDFLPKSGDIWETISSERMGLINLTRKFGGHQGKRKIVWLKTMIDSKTEQKKKMSLGFSDEVWVFLNGRYLYVDKNLYGSPIMKQPIGRLSLENCSFDIPFKQGKNELLIGVANNFFGWGIVARLENMGSISVLK</sequence>
<accession>A0A1H6XGK7</accession>
<proteinExistence type="predicted"/>
<name>A0A1H6XGK7_9BACT</name>
<dbReference type="Gene3D" id="2.60.120.560">
    <property type="entry name" value="Exo-inulinase, domain 1"/>
    <property type="match status" value="1"/>
</dbReference>
<dbReference type="EMBL" id="FNXY01000006">
    <property type="protein sequence ID" value="SEJ27276.1"/>
    <property type="molecule type" value="Genomic_DNA"/>
</dbReference>
<evidence type="ECO:0008006" key="3">
    <source>
        <dbReference type="Google" id="ProtNLM"/>
    </source>
</evidence>
<reference evidence="1 2" key="1">
    <citation type="submission" date="2016-10" db="EMBL/GenBank/DDBJ databases">
        <authorList>
            <person name="de Groot N.N."/>
        </authorList>
    </citation>
    <scope>NUCLEOTIDE SEQUENCE [LARGE SCALE GENOMIC DNA]</scope>
    <source>
        <strain evidence="1 2">DSM 19938</strain>
    </source>
</reference>
<dbReference type="STRING" id="408657.SAMN04487995_3888"/>